<dbReference type="KEGG" id="vab:WPS_24270"/>
<dbReference type="SUPFAM" id="SSF54292">
    <property type="entry name" value="2Fe-2S ferredoxin-like"/>
    <property type="match status" value="1"/>
</dbReference>
<dbReference type="SMART" id="SM00926">
    <property type="entry name" value="Molybdop_Fe4S4"/>
    <property type="match status" value="1"/>
</dbReference>
<dbReference type="CDD" id="cd00207">
    <property type="entry name" value="fer2"/>
    <property type="match status" value="1"/>
</dbReference>
<dbReference type="RefSeq" id="WP_317994763.1">
    <property type="nucleotide sequence ID" value="NZ_AP025523.1"/>
</dbReference>
<evidence type="ECO:0000256" key="10">
    <source>
        <dbReference type="ARBA" id="ARBA00023027"/>
    </source>
</evidence>
<proteinExistence type="inferred from homology"/>
<evidence type="ECO:0000256" key="4">
    <source>
        <dbReference type="ARBA" id="ARBA00022714"/>
    </source>
</evidence>
<sequence>MSATVPQTDLVTVSIDGIDVRVPKGTLLVEAARSIQREIPVYCYHEKLGPAGLCRICLVEIEGMPKLQIACNTVVADGMKVHTTNPKVDDGRRAILEFFLLNHPLDCPICDKGGECDLQDYAMAYGQGASRMIDAKTAKPKAVDLGPTIVLDEERCIVCQRCVRFDQIITREASLRTEDRGAHTIIATASGKPFVSDFTGNVTELCPVGALTSKTYRFRSRPWDNHRTTTTCTQCAVGCQMHVDERGNTLLRTMSVEEDDAISDAWLCDRGRYNIGFVNDERRITQPLLKQDGAWMQIGWDDAIALWAAELKKAGTAAGVIGGGRLLNEEAYLAAFVHRAIGVKNLDHRVGAQTVVHHDSFASHVDLENADTIVTLGRPPSQLAPVFDLRIRKAVAQRGARLISVGDHPANSFVAETRATNAEELRVALGEKPGRVAMIWDGVMLPDGPALTAPLMELADALRYVLPEEPNGRGADAVGMRPVNGGLNTRAMLEAARDGKLGVLAILGANPMLRFPDRALVEAALRATPFVVVTDLFLTETAEFANLVLPVCSAFEKTGTTTDLAGDVLPVTGAVRPPDGVLADGDVLVMLAEALGVALPGVEAMEAAVRDLVRTPPAFAPDAAGPPALAPVPASRLRVIRQAAIFTGGGTLAFDARVAELRTAPRAALHPATAHALGVGDGDELQADAGDGNVVRGLSAVLDPRVPEDAVALVDGIVAAPLNVLGGAGSVKVQKALVPA</sequence>
<dbReference type="Gene3D" id="3.30.70.20">
    <property type="match status" value="1"/>
</dbReference>
<comment type="cofactor">
    <cofactor evidence="1">
        <name>[4Fe-4S] cluster</name>
        <dbReference type="ChEBI" id="CHEBI:49883"/>
    </cofactor>
</comment>
<dbReference type="PROSITE" id="PS51839">
    <property type="entry name" value="4FE4S_HC3"/>
    <property type="match status" value="1"/>
</dbReference>
<dbReference type="PANTHER" id="PTHR43105">
    <property type="entry name" value="RESPIRATORY NITRATE REDUCTASE"/>
    <property type="match status" value="1"/>
</dbReference>
<dbReference type="Pfam" id="PF10588">
    <property type="entry name" value="NADH-G_4Fe-4S_3"/>
    <property type="match status" value="1"/>
</dbReference>
<evidence type="ECO:0000256" key="2">
    <source>
        <dbReference type="ARBA" id="ARBA00005404"/>
    </source>
</evidence>
<comment type="similarity">
    <text evidence="2">Belongs to the complex I 75 kDa subunit family.</text>
</comment>
<feature type="domain" description="4Fe-4S His(Cys)3-ligated-type" evidence="14">
    <location>
        <begin position="87"/>
        <end position="126"/>
    </location>
</feature>
<dbReference type="GO" id="GO:0008137">
    <property type="term" value="F:NADH dehydrogenase (ubiquinone) activity"/>
    <property type="evidence" value="ECO:0007669"/>
    <property type="project" value="InterPro"/>
</dbReference>
<keyword evidence="5" id="KW-0874">Quinone</keyword>
<dbReference type="Pfam" id="PF13510">
    <property type="entry name" value="Fer2_4"/>
    <property type="match status" value="1"/>
</dbReference>
<evidence type="ECO:0000259" key="14">
    <source>
        <dbReference type="PROSITE" id="PS51839"/>
    </source>
</evidence>
<dbReference type="InterPro" id="IPR050123">
    <property type="entry name" value="Prok_molybdopt-oxidoreductase"/>
</dbReference>
<feature type="domain" description="2Fe-2S ferredoxin-type" evidence="12">
    <location>
        <begin position="9"/>
        <end position="87"/>
    </location>
</feature>
<dbReference type="GO" id="GO:0051539">
    <property type="term" value="F:4 iron, 4 sulfur cluster binding"/>
    <property type="evidence" value="ECO:0007669"/>
    <property type="project" value="UniProtKB-KW"/>
</dbReference>
<dbReference type="GO" id="GO:0042773">
    <property type="term" value="P:ATP synthesis coupled electron transport"/>
    <property type="evidence" value="ECO:0007669"/>
    <property type="project" value="InterPro"/>
</dbReference>
<dbReference type="AlphaFoldDB" id="A0AAN2CAI9"/>
<evidence type="ECO:0000259" key="13">
    <source>
        <dbReference type="PROSITE" id="PS51669"/>
    </source>
</evidence>
<dbReference type="PROSITE" id="PS51669">
    <property type="entry name" value="4FE4S_MOW_BIS_MGD"/>
    <property type="match status" value="1"/>
</dbReference>
<evidence type="ECO:0000256" key="11">
    <source>
        <dbReference type="ARBA" id="ARBA00034078"/>
    </source>
</evidence>
<dbReference type="PROSITE" id="PS51085">
    <property type="entry name" value="2FE2S_FER_2"/>
    <property type="match status" value="1"/>
</dbReference>
<dbReference type="InterPro" id="IPR019574">
    <property type="entry name" value="NADH_UbQ_OxRdtase_Gsu_4Fe4S-bd"/>
</dbReference>
<evidence type="ECO:0000256" key="6">
    <source>
        <dbReference type="ARBA" id="ARBA00022723"/>
    </source>
</evidence>
<dbReference type="PROSITE" id="PS00642">
    <property type="entry name" value="COMPLEX1_75K_2"/>
    <property type="match status" value="1"/>
</dbReference>
<keyword evidence="6" id="KW-0479">Metal-binding</keyword>
<keyword evidence="7" id="KW-1278">Translocase</keyword>
<evidence type="ECO:0000256" key="7">
    <source>
        <dbReference type="ARBA" id="ARBA00022967"/>
    </source>
</evidence>
<keyword evidence="10" id="KW-0520">NAD</keyword>
<dbReference type="Gene3D" id="3.40.228.10">
    <property type="entry name" value="Dimethylsulfoxide Reductase, domain 2"/>
    <property type="match status" value="1"/>
</dbReference>
<dbReference type="SUPFAM" id="SSF54862">
    <property type="entry name" value="4Fe-4S ferredoxins"/>
    <property type="match status" value="1"/>
</dbReference>
<dbReference type="Gene3D" id="3.10.20.740">
    <property type="match status" value="1"/>
</dbReference>
<dbReference type="GO" id="GO:0003954">
    <property type="term" value="F:NADH dehydrogenase activity"/>
    <property type="evidence" value="ECO:0007669"/>
    <property type="project" value="TreeGrafter"/>
</dbReference>
<dbReference type="SMART" id="SM00929">
    <property type="entry name" value="NADH-G_4Fe-4S_3"/>
    <property type="match status" value="1"/>
</dbReference>
<dbReference type="PANTHER" id="PTHR43105:SF10">
    <property type="entry name" value="NADH-QUINONE OXIDOREDUCTASE SUBUNIT G"/>
    <property type="match status" value="1"/>
</dbReference>
<dbReference type="FunFam" id="3.10.20.740:FF:000001">
    <property type="entry name" value="NADH-quinone oxidoreductase subunit G"/>
    <property type="match status" value="1"/>
</dbReference>
<accession>A0AAN2CAI9</accession>
<comment type="cofactor">
    <cofactor evidence="11">
        <name>[2Fe-2S] cluster</name>
        <dbReference type="ChEBI" id="CHEBI:190135"/>
    </cofactor>
</comment>
<evidence type="ECO:0000313" key="15">
    <source>
        <dbReference type="EMBL" id="BDE07151.1"/>
    </source>
</evidence>
<evidence type="ECO:0000256" key="9">
    <source>
        <dbReference type="ARBA" id="ARBA00023014"/>
    </source>
</evidence>
<dbReference type="Proteomes" id="UP001317532">
    <property type="component" value="Chromosome"/>
</dbReference>
<evidence type="ECO:0000259" key="12">
    <source>
        <dbReference type="PROSITE" id="PS51085"/>
    </source>
</evidence>
<evidence type="ECO:0000313" key="16">
    <source>
        <dbReference type="Proteomes" id="UP001317532"/>
    </source>
</evidence>
<dbReference type="PROSITE" id="PS00641">
    <property type="entry name" value="COMPLEX1_75K_1"/>
    <property type="match status" value="1"/>
</dbReference>
<keyword evidence="16" id="KW-1185">Reference proteome</keyword>
<organism evidence="15 16">
    <name type="scientific">Vulcanimicrobium alpinum</name>
    <dbReference type="NCBI Taxonomy" id="3016050"/>
    <lineage>
        <taxon>Bacteria</taxon>
        <taxon>Bacillati</taxon>
        <taxon>Vulcanimicrobiota</taxon>
        <taxon>Vulcanimicrobiia</taxon>
        <taxon>Vulcanimicrobiales</taxon>
        <taxon>Vulcanimicrobiaceae</taxon>
        <taxon>Vulcanimicrobium</taxon>
    </lineage>
</organism>
<feature type="domain" description="4Fe-4S Mo/W bis-MGD-type" evidence="13">
    <location>
        <begin position="225"/>
        <end position="282"/>
    </location>
</feature>
<dbReference type="InterPro" id="IPR001041">
    <property type="entry name" value="2Fe-2S_ferredoxin-type"/>
</dbReference>
<dbReference type="InterPro" id="IPR000283">
    <property type="entry name" value="NADH_UbQ_OxRdtase_75kDa_su_CS"/>
</dbReference>
<dbReference type="Pfam" id="PF22117">
    <property type="entry name" value="Fer4_Nqo3"/>
    <property type="match status" value="1"/>
</dbReference>
<gene>
    <name evidence="15" type="primary">nuoG</name>
    <name evidence="15" type="ORF">WPS_24270</name>
</gene>
<evidence type="ECO:0000256" key="1">
    <source>
        <dbReference type="ARBA" id="ARBA00001966"/>
    </source>
</evidence>
<keyword evidence="3" id="KW-0004">4Fe-4S</keyword>
<dbReference type="SUPFAM" id="SSF53706">
    <property type="entry name" value="Formate dehydrogenase/DMSO reductase, domains 1-3"/>
    <property type="match status" value="1"/>
</dbReference>
<dbReference type="InterPro" id="IPR006963">
    <property type="entry name" value="Mopterin_OxRdtase_4Fe-4S_dom"/>
</dbReference>
<dbReference type="Pfam" id="PF00384">
    <property type="entry name" value="Molybdopterin"/>
    <property type="match status" value="1"/>
</dbReference>
<evidence type="ECO:0000256" key="3">
    <source>
        <dbReference type="ARBA" id="ARBA00022485"/>
    </source>
</evidence>
<dbReference type="InterPro" id="IPR036010">
    <property type="entry name" value="2Fe-2S_ferredoxin-like_sf"/>
</dbReference>
<dbReference type="EMBL" id="AP025523">
    <property type="protein sequence ID" value="BDE07151.1"/>
    <property type="molecule type" value="Genomic_DNA"/>
</dbReference>
<name>A0AAN2CAI9_UNVUL</name>
<reference evidence="15 16" key="1">
    <citation type="journal article" date="2022" name="ISME Commun">
        <title>Vulcanimicrobium alpinus gen. nov. sp. nov., the first cultivated representative of the candidate phylum 'Eremiobacterota', is a metabolically versatile aerobic anoxygenic phototroph.</title>
        <authorList>
            <person name="Yabe S."/>
            <person name="Muto K."/>
            <person name="Abe K."/>
            <person name="Yokota A."/>
            <person name="Staudigel H."/>
            <person name="Tebo B.M."/>
        </authorList>
    </citation>
    <scope>NUCLEOTIDE SEQUENCE [LARGE SCALE GENOMIC DNA]</scope>
    <source>
        <strain evidence="15 16">WC8-2</strain>
    </source>
</reference>
<keyword evidence="8" id="KW-0408">Iron</keyword>
<keyword evidence="9" id="KW-0411">Iron-sulfur</keyword>
<protein>
    <submittedName>
        <fullName evidence="15">NADH-quinone oxidoreductase</fullName>
    </submittedName>
</protein>
<dbReference type="GO" id="GO:0016020">
    <property type="term" value="C:membrane"/>
    <property type="evidence" value="ECO:0007669"/>
    <property type="project" value="InterPro"/>
</dbReference>
<dbReference type="Gene3D" id="2.20.25.90">
    <property type="entry name" value="ADC-like domains"/>
    <property type="match status" value="1"/>
</dbReference>
<dbReference type="PROSITE" id="PS00643">
    <property type="entry name" value="COMPLEX1_75K_3"/>
    <property type="match status" value="1"/>
</dbReference>
<dbReference type="Pfam" id="PF04879">
    <property type="entry name" value="Molybdop_Fe4S4"/>
    <property type="match status" value="1"/>
</dbReference>
<dbReference type="InterPro" id="IPR006656">
    <property type="entry name" value="Mopterin_OxRdtase"/>
</dbReference>
<evidence type="ECO:0000256" key="5">
    <source>
        <dbReference type="ARBA" id="ARBA00022719"/>
    </source>
</evidence>
<dbReference type="GO" id="GO:0046872">
    <property type="term" value="F:metal ion binding"/>
    <property type="evidence" value="ECO:0007669"/>
    <property type="project" value="UniProtKB-KW"/>
</dbReference>
<dbReference type="Gene3D" id="3.40.50.740">
    <property type="match status" value="2"/>
</dbReference>
<dbReference type="InterPro" id="IPR054351">
    <property type="entry name" value="NADH_UbQ_OxRdtase_ferredoxin"/>
</dbReference>
<evidence type="ECO:0000256" key="8">
    <source>
        <dbReference type="ARBA" id="ARBA00023004"/>
    </source>
</evidence>
<keyword evidence="4" id="KW-0001">2Fe-2S</keyword>